<reference evidence="2" key="1">
    <citation type="submission" date="2020-05" db="EMBL/GenBank/DDBJ databases">
        <title>Mycena genomes resolve the evolution of fungal bioluminescence.</title>
        <authorList>
            <person name="Tsai I.J."/>
        </authorList>
    </citation>
    <scope>NUCLEOTIDE SEQUENCE</scope>
    <source>
        <strain evidence="2">160909Yilan</strain>
    </source>
</reference>
<comment type="caution">
    <text evidence="2">The sequence shown here is derived from an EMBL/GenBank/DDBJ whole genome shotgun (WGS) entry which is preliminary data.</text>
</comment>
<feature type="transmembrane region" description="Helical" evidence="1">
    <location>
        <begin position="121"/>
        <end position="144"/>
    </location>
</feature>
<dbReference type="OrthoDB" id="3061529at2759"/>
<organism evidence="2 3">
    <name type="scientific">Mycena sanguinolenta</name>
    <dbReference type="NCBI Taxonomy" id="230812"/>
    <lineage>
        <taxon>Eukaryota</taxon>
        <taxon>Fungi</taxon>
        <taxon>Dikarya</taxon>
        <taxon>Basidiomycota</taxon>
        <taxon>Agaricomycotina</taxon>
        <taxon>Agaricomycetes</taxon>
        <taxon>Agaricomycetidae</taxon>
        <taxon>Agaricales</taxon>
        <taxon>Marasmiineae</taxon>
        <taxon>Mycenaceae</taxon>
        <taxon>Mycena</taxon>
    </lineage>
</organism>
<sequence length="312" mass="34202">MADGFAFKFIPPDVQLVLPTSLLFTAPSSAFETRTIPLYAAAFSLVVLLVDAIRSRRAPPEPENFKSWKDVSIYGGTVILLHNLLRILVCFSLVGLELAEVVSTSFGAHQTDERGAGDLRLALGLCGFYFYISLLAVSAIRITIKPGVRAAVHLNLLLAVAWLVYFYRDIFPLFTYSRPIQDLPAPSQSTFALARGLLYAKLTTLTLAAVLIPLATPRAYIPVDPAHPRVPSSEQTASPLSLILFSFLDPVIWNASRQAHLSLDELPPLADSDEAGNLKVRSFKNIDTFSGASGRHIFFGIIKTFRCVLPRS</sequence>
<evidence type="ECO:0000313" key="2">
    <source>
        <dbReference type="EMBL" id="KAF7353349.1"/>
    </source>
</evidence>
<feature type="transmembrane region" description="Helical" evidence="1">
    <location>
        <begin position="36"/>
        <end position="53"/>
    </location>
</feature>
<evidence type="ECO:0000256" key="1">
    <source>
        <dbReference type="SAM" id="Phobius"/>
    </source>
</evidence>
<keyword evidence="1" id="KW-0472">Membrane</keyword>
<accession>A0A8H7CWQ8</accession>
<dbReference type="EMBL" id="JACAZH010000012">
    <property type="protein sequence ID" value="KAF7353349.1"/>
    <property type="molecule type" value="Genomic_DNA"/>
</dbReference>
<feature type="transmembrane region" description="Helical" evidence="1">
    <location>
        <begin position="73"/>
        <end position="96"/>
    </location>
</feature>
<keyword evidence="2" id="KW-0067">ATP-binding</keyword>
<dbReference type="GO" id="GO:0005524">
    <property type="term" value="F:ATP binding"/>
    <property type="evidence" value="ECO:0007669"/>
    <property type="project" value="UniProtKB-KW"/>
</dbReference>
<evidence type="ECO:0000313" key="3">
    <source>
        <dbReference type="Proteomes" id="UP000623467"/>
    </source>
</evidence>
<dbReference type="Proteomes" id="UP000623467">
    <property type="component" value="Unassembled WGS sequence"/>
</dbReference>
<name>A0A8H7CWQ8_9AGAR</name>
<feature type="transmembrane region" description="Helical" evidence="1">
    <location>
        <begin position="196"/>
        <end position="215"/>
    </location>
</feature>
<keyword evidence="3" id="KW-1185">Reference proteome</keyword>
<feature type="transmembrane region" description="Helical" evidence="1">
    <location>
        <begin position="156"/>
        <end position="176"/>
    </location>
</feature>
<keyword evidence="2" id="KW-0547">Nucleotide-binding</keyword>
<proteinExistence type="predicted"/>
<protein>
    <submittedName>
        <fullName evidence="2">ATP-binding cassette transporter</fullName>
    </submittedName>
</protein>
<keyword evidence="1" id="KW-1133">Transmembrane helix</keyword>
<keyword evidence="1" id="KW-0812">Transmembrane</keyword>
<gene>
    <name evidence="2" type="ORF">MSAN_01523300</name>
</gene>
<dbReference type="AlphaFoldDB" id="A0A8H7CWQ8"/>